<dbReference type="PANTHER" id="PTHR37832:SF1">
    <property type="entry name" value="STRESS-RESPONSE A_B BARREL DOMAIN-CONTAINING PROTEIN"/>
    <property type="match status" value="1"/>
</dbReference>
<evidence type="ECO:0000256" key="1">
    <source>
        <dbReference type="SAM" id="Coils"/>
    </source>
</evidence>
<dbReference type="Pfam" id="PF07876">
    <property type="entry name" value="Dabb"/>
    <property type="match status" value="1"/>
</dbReference>
<evidence type="ECO:0000259" key="2">
    <source>
        <dbReference type="PROSITE" id="PS51502"/>
    </source>
</evidence>
<keyword evidence="1" id="KW-0175">Coiled coil</keyword>
<dbReference type="EMBL" id="UINC01021243">
    <property type="protein sequence ID" value="SVA88373.1"/>
    <property type="molecule type" value="Genomic_DNA"/>
</dbReference>
<feature type="coiled-coil region" evidence="1">
    <location>
        <begin position="11"/>
        <end position="38"/>
    </location>
</feature>
<dbReference type="AlphaFoldDB" id="A0A381ZI05"/>
<dbReference type="Gene3D" id="3.30.70.100">
    <property type="match status" value="1"/>
</dbReference>
<dbReference type="PANTHER" id="PTHR37832">
    <property type="entry name" value="BLL2683 PROTEIN"/>
    <property type="match status" value="1"/>
</dbReference>
<protein>
    <recommendedName>
        <fullName evidence="2">Stress-response A/B barrel domain-containing protein</fullName>
    </recommendedName>
</protein>
<organism evidence="3">
    <name type="scientific">marine metagenome</name>
    <dbReference type="NCBI Taxonomy" id="408172"/>
    <lineage>
        <taxon>unclassified sequences</taxon>
        <taxon>metagenomes</taxon>
        <taxon>ecological metagenomes</taxon>
    </lineage>
</organism>
<dbReference type="SMART" id="SM00886">
    <property type="entry name" value="Dabb"/>
    <property type="match status" value="1"/>
</dbReference>
<gene>
    <name evidence="3" type="ORF">METZ01_LOCUS141227</name>
</gene>
<sequence length="95" mass="10720">MIKHIVMFKLKDKNKENIEKVVNALKTLEGNIDVLRSAEIGVNFTESERSYDIVLTTEFDNRDALDAYGPHPKHVPVVKTVRSLCSGSVVVDYET</sequence>
<feature type="domain" description="Stress-response A/B barrel" evidence="2">
    <location>
        <begin position="2"/>
        <end position="93"/>
    </location>
</feature>
<dbReference type="InterPro" id="IPR011008">
    <property type="entry name" value="Dimeric_a/b-barrel"/>
</dbReference>
<proteinExistence type="predicted"/>
<accession>A0A381ZI05</accession>
<dbReference type="SUPFAM" id="SSF54909">
    <property type="entry name" value="Dimeric alpha+beta barrel"/>
    <property type="match status" value="1"/>
</dbReference>
<name>A0A381ZI05_9ZZZZ</name>
<reference evidence="3" key="1">
    <citation type="submission" date="2018-05" db="EMBL/GenBank/DDBJ databases">
        <authorList>
            <person name="Lanie J.A."/>
            <person name="Ng W.-L."/>
            <person name="Kazmierczak K.M."/>
            <person name="Andrzejewski T.M."/>
            <person name="Davidsen T.M."/>
            <person name="Wayne K.J."/>
            <person name="Tettelin H."/>
            <person name="Glass J.I."/>
            <person name="Rusch D."/>
            <person name="Podicherti R."/>
            <person name="Tsui H.-C.T."/>
            <person name="Winkler M.E."/>
        </authorList>
    </citation>
    <scope>NUCLEOTIDE SEQUENCE</scope>
</reference>
<dbReference type="PROSITE" id="PS51502">
    <property type="entry name" value="S_R_A_B_BARREL"/>
    <property type="match status" value="1"/>
</dbReference>
<evidence type="ECO:0000313" key="3">
    <source>
        <dbReference type="EMBL" id="SVA88373.1"/>
    </source>
</evidence>
<dbReference type="InterPro" id="IPR013097">
    <property type="entry name" value="Dabb"/>
</dbReference>